<feature type="region of interest" description="Disordered" evidence="1">
    <location>
        <begin position="86"/>
        <end position="107"/>
    </location>
</feature>
<gene>
    <name evidence="3" type="ORF">HMN09_00926200</name>
</gene>
<evidence type="ECO:0000256" key="2">
    <source>
        <dbReference type="SAM" id="Phobius"/>
    </source>
</evidence>
<keyword evidence="2" id="KW-1133">Transmembrane helix</keyword>
<accession>A0A8H6SIQ2</accession>
<dbReference type="AlphaFoldDB" id="A0A8H6SIQ2"/>
<dbReference type="Proteomes" id="UP000613580">
    <property type="component" value="Unassembled WGS sequence"/>
</dbReference>
<dbReference type="EMBL" id="JACAZE010000013">
    <property type="protein sequence ID" value="KAF7300425.1"/>
    <property type="molecule type" value="Genomic_DNA"/>
</dbReference>
<feature type="region of interest" description="Disordered" evidence="1">
    <location>
        <begin position="16"/>
        <end position="38"/>
    </location>
</feature>
<name>A0A8H6SIQ2_MYCCL</name>
<keyword evidence="2" id="KW-0812">Transmembrane</keyword>
<organism evidence="3 4">
    <name type="scientific">Mycena chlorophos</name>
    <name type="common">Agaric fungus</name>
    <name type="synonym">Agaricus chlorophos</name>
    <dbReference type="NCBI Taxonomy" id="658473"/>
    <lineage>
        <taxon>Eukaryota</taxon>
        <taxon>Fungi</taxon>
        <taxon>Dikarya</taxon>
        <taxon>Basidiomycota</taxon>
        <taxon>Agaricomycotina</taxon>
        <taxon>Agaricomycetes</taxon>
        <taxon>Agaricomycetidae</taxon>
        <taxon>Agaricales</taxon>
        <taxon>Marasmiineae</taxon>
        <taxon>Mycenaceae</taxon>
        <taxon>Mycena</taxon>
    </lineage>
</organism>
<evidence type="ECO:0000256" key="1">
    <source>
        <dbReference type="SAM" id="MobiDB-lite"/>
    </source>
</evidence>
<evidence type="ECO:0000313" key="4">
    <source>
        <dbReference type="Proteomes" id="UP000613580"/>
    </source>
</evidence>
<protein>
    <submittedName>
        <fullName evidence="3">Uncharacterized protein</fullName>
    </submittedName>
</protein>
<sequence>MFARAASSLFHLRRAALEAEPEEEPSPGEVASKGMDSANNLASNGAPKWVWIPIAILSAALLGFSFYSFYLKMQQRRERKRYRELEEARSESGVQQEEEALVQAKAE</sequence>
<feature type="transmembrane region" description="Helical" evidence="2">
    <location>
        <begin position="49"/>
        <end position="71"/>
    </location>
</feature>
<comment type="caution">
    <text evidence="3">The sequence shown here is derived from an EMBL/GenBank/DDBJ whole genome shotgun (WGS) entry which is preliminary data.</text>
</comment>
<proteinExistence type="predicted"/>
<evidence type="ECO:0000313" key="3">
    <source>
        <dbReference type="EMBL" id="KAF7300425.1"/>
    </source>
</evidence>
<keyword evidence="4" id="KW-1185">Reference proteome</keyword>
<keyword evidence="2" id="KW-0472">Membrane</keyword>
<reference evidence="3" key="1">
    <citation type="submission" date="2020-05" db="EMBL/GenBank/DDBJ databases">
        <title>Mycena genomes resolve the evolution of fungal bioluminescence.</title>
        <authorList>
            <person name="Tsai I.J."/>
        </authorList>
    </citation>
    <scope>NUCLEOTIDE SEQUENCE</scope>
    <source>
        <strain evidence="3">110903Hualien_Pintung</strain>
    </source>
</reference>